<dbReference type="Proteomes" id="UP000475862">
    <property type="component" value="Unassembled WGS sequence"/>
</dbReference>
<feature type="non-terminal residue" evidence="2">
    <location>
        <position position="243"/>
    </location>
</feature>
<evidence type="ECO:0000313" key="3">
    <source>
        <dbReference type="Proteomes" id="UP000475862"/>
    </source>
</evidence>
<accession>A0A6G0TWF2</accession>
<evidence type="ECO:0000256" key="1">
    <source>
        <dbReference type="SAM" id="Phobius"/>
    </source>
</evidence>
<organism evidence="2 3">
    <name type="scientific">Aphis glycines</name>
    <name type="common">Soybean aphid</name>
    <dbReference type="NCBI Taxonomy" id="307491"/>
    <lineage>
        <taxon>Eukaryota</taxon>
        <taxon>Metazoa</taxon>
        <taxon>Ecdysozoa</taxon>
        <taxon>Arthropoda</taxon>
        <taxon>Hexapoda</taxon>
        <taxon>Insecta</taxon>
        <taxon>Pterygota</taxon>
        <taxon>Neoptera</taxon>
        <taxon>Paraneoptera</taxon>
        <taxon>Hemiptera</taxon>
        <taxon>Sternorrhyncha</taxon>
        <taxon>Aphidomorpha</taxon>
        <taxon>Aphidoidea</taxon>
        <taxon>Aphididae</taxon>
        <taxon>Aphidini</taxon>
        <taxon>Aphis</taxon>
        <taxon>Aphis</taxon>
    </lineage>
</organism>
<dbReference type="AlphaFoldDB" id="A0A6G0TWF2"/>
<keyword evidence="1" id="KW-0472">Membrane</keyword>
<sequence length="243" mass="26591">MIPIVGFKFNISIIVTYYTTELKSISFFLLHCKRFTLSSFSLLANATTCTPFLANCTTIAAPIPALAPVTIATLPLHRSIVLLIICIILSIVLTSSIHFLQLESSVVNESVLVIQTFGGVAKDVITAFAMSFVLRILKSFVDASFMTLLTSANISEYSLKRLDSFATPALLIKILAPPSVESTHEKTSFTACSLVTSQTFCVFSSGERHDVHAVLRQLDRDCRSDASTSASNYRHLATPPFHH</sequence>
<feature type="transmembrane region" description="Helical" evidence="1">
    <location>
        <begin position="112"/>
        <end position="137"/>
    </location>
</feature>
<keyword evidence="1" id="KW-0812">Transmembrane</keyword>
<dbReference type="EMBL" id="VYZN01000014">
    <property type="protein sequence ID" value="KAE9540021.1"/>
    <property type="molecule type" value="Genomic_DNA"/>
</dbReference>
<comment type="caution">
    <text evidence="2">The sequence shown here is derived from an EMBL/GenBank/DDBJ whole genome shotgun (WGS) entry which is preliminary data.</text>
</comment>
<evidence type="ECO:0000313" key="2">
    <source>
        <dbReference type="EMBL" id="KAE9540021.1"/>
    </source>
</evidence>
<gene>
    <name evidence="2" type="ORF">AGLY_005273</name>
</gene>
<feature type="transmembrane region" description="Helical" evidence="1">
    <location>
        <begin position="80"/>
        <end position="100"/>
    </location>
</feature>
<reference evidence="2 3" key="1">
    <citation type="submission" date="2019-08" db="EMBL/GenBank/DDBJ databases">
        <title>The genome of the soybean aphid Biotype 1, its phylome, world population structure and adaptation to the North American continent.</title>
        <authorList>
            <person name="Giordano R."/>
            <person name="Donthu R.K."/>
            <person name="Hernandez A.G."/>
            <person name="Wright C.L."/>
            <person name="Zimin A.V."/>
        </authorList>
    </citation>
    <scope>NUCLEOTIDE SEQUENCE [LARGE SCALE GENOMIC DNA]</scope>
    <source>
        <tissue evidence="2">Whole aphids</tissue>
    </source>
</reference>
<keyword evidence="1" id="KW-1133">Transmembrane helix</keyword>
<protein>
    <submittedName>
        <fullName evidence="2">Uncharacterized protein</fullName>
    </submittedName>
</protein>
<proteinExistence type="predicted"/>
<name>A0A6G0TWF2_APHGL</name>
<keyword evidence="3" id="KW-1185">Reference proteome</keyword>